<evidence type="ECO:0000313" key="4">
    <source>
        <dbReference type="Proteomes" id="UP001466331"/>
    </source>
</evidence>
<dbReference type="Pfam" id="PF10531">
    <property type="entry name" value="SLBB"/>
    <property type="match status" value="3"/>
</dbReference>
<dbReference type="EMBL" id="JBCHKQ010000003">
    <property type="protein sequence ID" value="MEM5948361.1"/>
    <property type="molecule type" value="Genomic_DNA"/>
</dbReference>
<evidence type="ECO:0000313" key="3">
    <source>
        <dbReference type="EMBL" id="MEM5948361.1"/>
    </source>
</evidence>
<feature type="signal peptide" evidence="1">
    <location>
        <begin position="1"/>
        <end position="20"/>
    </location>
</feature>
<dbReference type="InterPro" id="IPR019554">
    <property type="entry name" value="Soluble_ligand-bd"/>
</dbReference>
<organism evidence="3 4">
    <name type="scientific">Rarispira pelagica</name>
    <dbReference type="NCBI Taxonomy" id="3141764"/>
    <lineage>
        <taxon>Bacteria</taxon>
        <taxon>Pseudomonadati</taxon>
        <taxon>Spirochaetota</taxon>
        <taxon>Spirochaetia</taxon>
        <taxon>Winmispirales</taxon>
        <taxon>Winmispiraceae</taxon>
        <taxon>Rarispira</taxon>
    </lineage>
</organism>
<comment type="caution">
    <text evidence="3">The sequence shown here is derived from an EMBL/GenBank/DDBJ whole genome shotgun (WGS) entry which is preliminary data.</text>
</comment>
<accession>A0ABU9UD36</accession>
<sequence>MKKATIIIILLLFVTASVFAISKEEVAQKIQHIKDYRPVPGDVYTLSVALGGLLNGNDIKNINIPLQQDYTMEVPFIGTVNTEGKTFYEIRRNIIDTIKQKFSIQYVDFRLTVPAVFDVGVYGAVKTPGRITAFSLMSLYEAVGAAGGPRDNASLRRIELTRDGETKTYDLLSFVAFGDEKQNPRLIPGDKIRVPIANSGVVVQGAVINPGTFELTEGDNLKTILSFAGGLAPGANSDNITIISLSQDGRYTSRAVSEKEATDTILQNGDQIIISSNTSGKGEVVIEGAFYGSQNIKPEPKKIPDTPIRFSLPYHEGLSVLEVLEVLGGPTPYADMDRAVIVRQDGTRQPVVHMDALWNTRDKSLDVQLNAGDYFVVPIKPLKVIVGGNVNNSDAFAFVAGYTVGDYIKLARGINPSTGSIDALFFVDELGNLTKVTLDTPVIEPGTMIYAGDNAWQTTTNVFNNVTTVTDFGTSLLDFASTIMDFIARF</sequence>
<dbReference type="RefSeq" id="WP_420069811.1">
    <property type="nucleotide sequence ID" value="NZ_JBCHKQ010000003.1"/>
</dbReference>
<gene>
    <name evidence="3" type="ORF">WKV44_07370</name>
</gene>
<keyword evidence="1" id="KW-0732">Signal</keyword>
<name>A0ABU9UD36_9SPIR</name>
<feature type="domain" description="Soluble ligand binding" evidence="2">
    <location>
        <begin position="119"/>
        <end position="166"/>
    </location>
</feature>
<dbReference type="InterPro" id="IPR049712">
    <property type="entry name" value="Poly_export"/>
</dbReference>
<feature type="domain" description="Soluble ligand binding" evidence="2">
    <location>
        <begin position="312"/>
        <end position="351"/>
    </location>
</feature>
<reference evidence="3 4" key="1">
    <citation type="submission" date="2024-03" db="EMBL/GenBank/DDBJ databases">
        <title>Ignisphaera cupida sp. nov., a hyperthermophilic hydrolytic archaeon from a hot spring of Kamchatka, and proposal of Ignisphaeraceae fam. nov.</title>
        <authorList>
            <person name="Podosokorskaya O.A."/>
            <person name="Elcheninov A.G."/>
            <person name="Maltseva A.I."/>
            <person name="Zayulina K.S."/>
            <person name="Novikov A."/>
            <person name="Merkel A.Y."/>
        </authorList>
    </citation>
    <scope>NUCLEOTIDE SEQUENCE [LARGE SCALE GENOMIC DNA]</scope>
    <source>
        <strain evidence="3 4">38H-sp</strain>
    </source>
</reference>
<proteinExistence type="predicted"/>
<dbReference type="Proteomes" id="UP001466331">
    <property type="component" value="Unassembled WGS sequence"/>
</dbReference>
<dbReference type="Gene3D" id="3.10.560.10">
    <property type="entry name" value="Outer membrane lipoprotein wza domain like"/>
    <property type="match status" value="3"/>
</dbReference>
<dbReference type="PANTHER" id="PTHR33619:SF3">
    <property type="entry name" value="POLYSACCHARIDE EXPORT PROTEIN GFCE-RELATED"/>
    <property type="match status" value="1"/>
</dbReference>
<evidence type="ECO:0000256" key="1">
    <source>
        <dbReference type="SAM" id="SignalP"/>
    </source>
</evidence>
<keyword evidence="4" id="KW-1185">Reference proteome</keyword>
<dbReference type="PANTHER" id="PTHR33619">
    <property type="entry name" value="POLYSACCHARIDE EXPORT PROTEIN GFCE-RELATED"/>
    <property type="match status" value="1"/>
</dbReference>
<protein>
    <submittedName>
        <fullName evidence="3">SLBB domain-containing protein</fullName>
    </submittedName>
</protein>
<evidence type="ECO:0000259" key="2">
    <source>
        <dbReference type="Pfam" id="PF10531"/>
    </source>
</evidence>
<feature type="domain" description="Soluble ligand binding" evidence="2">
    <location>
        <begin position="203"/>
        <end position="251"/>
    </location>
</feature>
<feature type="chain" id="PRO_5045923727" evidence="1">
    <location>
        <begin position="21"/>
        <end position="490"/>
    </location>
</feature>